<evidence type="ECO:0000313" key="3">
    <source>
        <dbReference type="EMBL" id="MBO0938700.1"/>
    </source>
</evidence>
<dbReference type="Proteomes" id="UP000664034">
    <property type="component" value="Unassembled WGS sequence"/>
</dbReference>
<gene>
    <name evidence="3" type="ORF">J2I47_19270</name>
</gene>
<protein>
    <submittedName>
        <fullName evidence="3">Helix-turn-helix domain-containing protein</fullName>
    </submittedName>
</protein>
<proteinExistence type="predicted"/>
<dbReference type="AlphaFoldDB" id="A0A939GKW8"/>
<feature type="compositionally biased region" description="Basic and acidic residues" evidence="1">
    <location>
        <begin position="34"/>
        <end position="44"/>
    </location>
</feature>
<dbReference type="RefSeq" id="WP_207366229.1">
    <property type="nucleotide sequence ID" value="NZ_JAFMYV010000010.1"/>
</dbReference>
<feature type="domain" description="Helix-turn-helix" evidence="2">
    <location>
        <begin position="46"/>
        <end position="91"/>
    </location>
</feature>
<reference evidence="3" key="1">
    <citation type="submission" date="2021-03" db="EMBL/GenBank/DDBJ databases">
        <title>Fibrella sp. HMF5335 genome sequencing and assembly.</title>
        <authorList>
            <person name="Kang H."/>
            <person name="Kim H."/>
            <person name="Bae S."/>
            <person name="Joh K."/>
        </authorList>
    </citation>
    <scope>NUCLEOTIDE SEQUENCE</scope>
    <source>
        <strain evidence="3">HMF5335</strain>
    </source>
</reference>
<evidence type="ECO:0000256" key="1">
    <source>
        <dbReference type="SAM" id="MobiDB-lite"/>
    </source>
</evidence>
<dbReference type="Pfam" id="PF12728">
    <property type="entry name" value="HTH_17"/>
    <property type="match status" value="1"/>
</dbReference>
<evidence type="ECO:0000313" key="4">
    <source>
        <dbReference type="Proteomes" id="UP000664034"/>
    </source>
</evidence>
<dbReference type="EMBL" id="JAFMYV010000010">
    <property type="protein sequence ID" value="MBO0938700.1"/>
    <property type="molecule type" value="Genomic_DNA"/>
</dbReference>
<accession>A0A939GKW8</accession>
<dbReference type="InterPro" id="IPR041657">
    <property type="entry name" value="HTH_17"/>
</dbReference>
<feature type="region of interest" description="Disordered" evidence="1">
    <location>
        <begin position="25"/>
        <end position="44"/>
    </location>
</feature>
<keyword evidence="4" id="KW-1185">Reference proteome</keyword>
<comment type="caution">
    <text evidence="3">The sequence shown here is derived from an EMBL/GenBank/DDBJ whole genome shotgun (WGS) entry which is preliminary data.</text>
</comment>
<name>A0A939GKW8_9BACT</name>
<sequence length="97" mass="11041">MVIIQIESTELSNLIQNAVREAISNQSGNTALQTEHRTGPDEEKPLNVAKAAEFLDISEQTVYQNIKKIPHRKRFGRLYFLKSELIAYLEAGVQNRN</sequence>
<organism evidence="3 4">
    <name type="scientific">Fibrella rubiginis</name>
    <dbReference type="NCBI Taxonomy" id="2817060"/>
    <lineage>
        <taxon>Bacteria</taxon>
        <taxon>Pseudomonadati</taxon>
        <taxon>Bacteroidota</taxon>
        <taxon>Cytophagia</taxon>
        <taxon>Cytophagales</taxon>
        <taxon>Spirosomataceae</taxon>
        <taxon>Fibrella</taxon>
    </lineage>
</organism>
<evidence type="ECO:0000259" key="2">
    <source>
        <dbReference type="Pfam" id="PF12728"/>
    </source>
</evidence>